<dbReference type="GO" id="GO:0005635">
    <property type="term" value="C:nuclear envelope"/>
    <property type="evidence" value="ECO:0007669"/>
    <property type="project" value="TreeGrafter"/>
</dbReference>
<dbReference type="PANTHER" id="PTHR10250:SF22">
    <property type="entry name" value="MICROSOMAL GLUTATHIONE S-TRANSFERASE"/>
    <property type="match status" value="1"/>
</dbReference>
<keyword evidence="2 5" id="KW-0812">Transmembrane</keyword>
<dbReference type="Proteomes" id="UP000077755">
    <property type="component" value="Chromosome 2"/>
</dbReference>
<keyword evidence="3 5" id="KW-1133">Transmembrane helix</keyword>
<keyword evidence="7" id="KW-1185">Reference proteome</keyword>
<dbReference type="InterPro" id="IPR023352">
    <property type="entry name" value="MAPEG-like_dom_sf"/>
</dbReference>
<dbReference type="GO" id="GO:0005783">
    <property type="term" value="C:endoplasmic reticulum"/>
    <property type="evidence" value="ECO:0007669"/>
    <property type="project" value="TreeGrafter"/>
</dbReference>
<dbReference type="InterPro" id="IPR001129">
    <property type="entry name" value="Membr-assoc_MAPEG"/>
</dbReference>
<dbReference type="SUPFAM" id="SSF161084">
    <property type="entry name" value="MAPEG domain-like"/>
    <property type="match status" value="1"/>
</dbReference>
<proteinExistence type="predicted"/>
<protein>
    <submittedName>
        <fullName evidence="6">Uncharacterized protein</fullName>
    </submittedName>
</protein>
<evidence type="ECO:0000256" key="5">
    <source>
        <dbReference type="SAM" id="Phobius"/>
    </source>
</evidence>
<reference evidence="6" key="1">
    <citation type="journal article" date="2016" name="Nat. Genet.">
        <title>A high-quality carrot genome assembly provides new insights into carotenoid accumulation and asterid genome evolution.</title>
        <authorList>
            <person name="Iorizzo M."/>
            <person name="Ellison S."/>
            <person name="Senalik D."/>
            <person name="Zeng P."/>
            <person name="Satapoomin P."/>
            <person name="Huang J."/>
            <person name="Bowman M."/>
            <person name="Iovene M."/>
            <person name="Sanseverino W."/>
            <person name="Cavagnaro P."/>
            <person name="Yildiz M."/>
            <person name="Macko-Podgorni A."/>
            <person name="Moranska E."/>
            <person name="Grzebelus E."/>
            <person name="Grzebelus D."/>
            <person name="Ashrafi H."/>
            <person name="Zheng Z."/>
            <person name="Cheng S."/>
            <person name="Spooner D."/>
            <person name="Van Deynze A."/>
            <person name="Simon P."/>
        </authorList>
    </citation>
    <scope>NUCLEOTIDE SEQUENCE</scope>
    <source>
        <tissue evidence="6">Leaf</tissue>
    </source>
</reference>
<dbReference type="Pfam" id="PF01124">
    <property type="entry name" value="MAPEG"/>
    <property type="match status" value="1"/>
</dbReference>
<evidence type="ECO:0000256" key="4">
    <source>
        <dbReference type="ARBA" id="ARBA00023136"/>
    </source>
</evidence>
<dbReference type="PANTHER" id="PTHR10250">
    <property type="entry name" value="MICROSOMAL GLUTATHIONE S-TRANSFERASE"/>
    <property type="match status" value="1"/>
</dbReference>
<dbReference type="GO" id="GO:0006691">
    <property type="term" value="P:leukotriene metabolic process"/>
    <property type="evidence" value="ECO:0007669"/>
    <property type="project" value="UniProtKB-ARBA"/>
</dbReference>
<evidence type="ECO:0000256" key="2">
    <source>
        <dbReference type="ARBA" id="ARBA00022692"/>
    </source>
</evidence>
<organism evidence="6 7">
    <name type="scientific">Daucus carota subsp. sativus</name>
    <name type="common">Carrot</name>
    <dbReference type="NCBI Taxonomy" id="79200"/>
    <lineage>
        <taxon>Eukaryota</taxon>
        <taxon>Viridiplantae</taxon>
        <taxon>Streptophyta</taxon>
        <taxon>Embryophyta</taxon>
        <taxon>Tracheophyta</taxon>
        <taxon>Spermatophyta</taxon>
        <taxon>Magnoliopsida</taxon>
        <taxon>eudicotyledons</taxon>
        <taxon>Gunneridae</taxon>
        <taxon>Pentapetalae</taxon>
        <taxon>asterids</taxon>
        <taxon>campanulids</taxon>
        <taxon>Apiales</taxon>
        <taxon>Apiaceae</taxon>
        <taxon>Apioideae</taxon>
        <taxon>Scandiceae</taxon>
        <taxon>Daucinae</taxon>
        <taxon>Daucus</taxon>
        <taxon>Daucus sect. Daucus</taxon>
    </lineage>
</organism>
<comment type="subcellular location">
    <subcellularLocation>
        <location evidence="1">Membrane</location>
        <topology evidence="1">Multi-pass membrane protein</topology>
    </subcellularLocation>
</comment>
<dbReference type="GO" id="GO:0016020">
    <property type="term" value="C:membrane"/>
    <property type="evidence" value="ECO:0007669"/>
    <property type="project" value="UniProtKB-SubCell"/>
</dbReference>
<evidence type="ECO:0000313" key="6">
    <source>
        <dbReference type="EMBL" id="WOG89562.1"/>
    </source>
</evidence>
<dbReference type="Gene3D" id="1.20.120.550">
    <property type="entry name" value="Membrane associated eicosanoid/glutathione metabolism-like domain"/>
    <property type="match status" value="1"/>
</dbReference>
<keyword evidence="4 5" id="KW-0472">Membrane</keyword>
<dbReference type="EMBL" id="CP093344">
    <property type="protein sequence ID" value="WOG89562.1"/>
    <property type="molecule type" value="Genomic_DNA"/>
</dbReference>
<dbReference type="GO" id="GO:0004364">
    <property type="term" value="F:glutathione transferase activity"/>
    <property type="evidence" value="ECO:0007669"/>
    <property type="project" value="TreeGrafter"/>
</dbReference>
<dbReference type="AlphaFoldDB" id="A0AAF0WHC3"/>
<gene>
    <name evidence="6" type="ORF">DCAR_0208800</name>
</gene>
<evidence type="ECO:0000256" key="1">
    <source>
        <dbReference type="ARBA" id="ARBA00004141"/>
    </source>
</evidence>
<evidence type="ECO:0000313" key="7">
    <source>
        <dbReference type="Proteomes" id="UP000077755"/>
    </source>
</evidence>
<accession>A0AAF0WHC3</accession>
<dbReference type="InterPro" id="IPR050997">
    <property type="entry name" value="MAPEG"/>
</dbReference>
<sequence length="115" mass="13226">MAAQVGKARKKDLFYLYKVALPAMYALESENENANLFNCVQRGHQNSMEWMPLFLIFMTLGGIKYPVISSVLGIVYIVSFYFYLKGYSTDDPKKPLSVGCIIEKFHKINFHINFV</sequence>
<name>A0AAF0WHC3_DAUCS</name>
<reference evidence="6" key="2">
    <citation type="submission" date="2022-03" db="EMBL/GenBank/DDBJ databases">
        <title>Draft title - Genomic analysis of global carrot germplasm unveils the trajectory of domestication and the origin of high carotenoid orange carrot.</title>
        <authorList>
            <person name="Iorizzo M."/>
            <person name="Ellison S."/>
            <person name="Senalik D."/>
            <person name="Macko-Podgorni A."/>
            <person name="Grzebelus D."/>
            <person name="Bostan H."/>
            <person name="Rolling W."/>
            <person name="Curaba J."/>
            <person name="Simon P."/>
        </authorList>
    </citation>
    <scope>NUCLEOTIDE SEQUENCE</scope>
    <source>
        <tissue evidence="6">Leaf</tissue>
    </source>
</reference>
<dbReference type="GO" id="GO:0004602">
    <property type="term" value="F:glutathione peroxidase activity"/>
    <property type="evidence" value="ECO:0007669"/>
    <property type="project" value="TreeGrafter"/>
</dbReference>
<feature type="transmembrane region" description="Helical" evidence="5">
    <location>
        <begin position="53"/>
        <end position="84"/>
    </location>
</feature>
<evidence type="ECO:0000256" key="3">
    <source>
        <dbReference type="ARBA" id="ARBA00022989"/>
    </source>
</evidence>